<organism evidence="2">
    <name type="scientific">Solibacter usitatus (strain Ellin6076)</name>
    <dbReference type="NCBI Taxonomy" id="234267"/>
    <lineage>
        <taxon>Bacteria</taxon>
        <taxon>Pseudomonadati</taxon>
        <taxon>Acidobacteriota</taxon>
        <taxon>Terriglobia</taxon>
        <taxon>Bryobacterales</taxon>
        <taxon>Solibacteraceae</taxon>
        <taxon>Candidatus Solibacter</taxon>
    </lineage>
</organism>
<evidence type="ECO:0000259" key="1">
    <source>
        <dbReference type="Pfam" id="PF00326"/>
    </source>
</evidence>
<dbReference type="GO" id="GO:0006508">
    <property type="term" value="P:proteolysis"/>
    <property type="evidence" value="ECO:0007669"/>
    <property type="project" value="InterPro"/>
</dbReference>
<dbReference type="AlphaFoldDB" id="Q026C7"/>
<dbReference type="GO" id="GO:0008236">
    <property type="term" value="F:serine-type peptidase activity"/>
    <property type="evidence" value="ECO:0007669"/>
    <property type="project" value="InterPro"/>
</dbReference>
<dbReference type="SUPFAM" id="SSF53474">
    <property type="entry name" value="alpha/beta-Hydrolases"/>
    <property type="match status" value="1"/>
</dbReference>
<dbReference type="InterPro" id="IPR050261">
    <property type="entry name" value="FrsA_esterase"/>
</dbReference>
<sequence length="227" mass="23860">MHSSGAMAWLGDAILLAQSGAVSLIVNSPASVAAGTPEGDREAMIAAVVTLRRAADLLEARDDVDARRIAVVGHSFGAMMVAVAASIDPRFKAAVFEAGLLGMSIHIGTSPHPWAQGIRKELGAGLPRYLEVISVVDAAHYIGHAPAIPKLFQSAWYDPGVPHQDSLKFYEEASGPKEMKWYDTAHDIDDIAAVADRTRFLAKALGLSGAETALGTKTGRKAGTGHP</sequence>
<dbReference type="PANTHER" id="PTHR22946">
    <property type="entry name" value="DIENELACTONE HYDROLASE DOMAIN-CONTAINING PROTEIN-RELATED"/>
    <property type="match status" value="1"/>
</dbReference>
<dbReference type="Pfam" id="PF00326">
    <property type="entry name" value="Peptidase_S9"/>
    <property type="match status" value="1"/>
</dbReference>
<feature type="domain" description="Peptidase S9 prolyl oligopeptidase catalytic" evidence="1">
    <location>
        <begin position="54"/>
        <end position="174"/>
    </location>
</feature>
<dbReference type="EMBL" id="CP000473">
    <property type="protein sequence ID" value="ABJ83142.1"/>
    <property type="molecule type" value="Genomic_DNA"/>
</dbReference>
<protein>
    <recommendedName>
        <fullName evidence="1">Peptidase S9 prolyl oligopeptidase catalytic domain-containing protein</fullName>
    </recommendedName>
</protein>
<reference evidence="2" key="1">
    <citation type="submission" date="2006-10" db="EMBL/GenBank/DDBJ databases">
        <title>Complete sequence of Solibacter usitatus Ellin6076.</title>
        <authorList>
            <consortium name="US DOE Joint Genome Institute"/>
            <person name="Copeland A."/>
            <person name="Lucas S."/>
            <person name="Lapidus A."/>
            <person name="Barry K."/>
            <person name="Detter J.C."/>
            <person name="Glavina del Rio T."/>
            <person name="Hammon N."/>
            <person name="Israni S."/>
            <person name="Dalin E."/>
            <person name="Tice H."/>
            <person name="Pitluck S."/>
            <person name="Thompson L.S."/>
            <person name="Brettin T."/>
            <person name="Bruce D."/>
            <person name="Han C."/>
            <person name="Tapia R."/>
            <person name="Gilna P."/>
            <person name="Schmutz J."/>
            <person name="Larimer F."/>
            <person name="Land M."/>
            <person name="Hauser L."/>
            <person name="Kyrpides N."/>
            <person name="Mikhailova N."/>
            <person name="Janssen P.H."/>
            <person name="Kuske C.R."/>
            <person name="Richardson P."/>
        </authorList>
    </citation>
    <scope>NUCLEOTIDE SEQUENCE</scope>
    <source>
        <strain evidence="2">Ellin6076</strain>
    </source>
</reference>
<dbReference type="HOGENOM" id="CLU_1219060_0_0_0"/>
<dbReference type="KEGG" id="sus:Acid_2152"/>
<evidence type="ECO:0000313" key="2">
    <source>
        <dbReference type="EMBL" id="ABJ83142.1"/>
    </source>
</evidence>
<proteinExistence type="predicted"/>
<dbReference type="InterPro" id="IPR001375">
    <property type="entry name" value="Peptidase_S9_cat"/>
</dbReference>
<gene>
    <name evidence="2" type="ordered locus">Acid_2152</name>
</gene>
<dbReference type="eggNOG" id="COG1506">
    <property type="taxonomic scope" value="Bacteria"/>
</dbReference>
<name>Q026C7_SOLUE</name>
<dbReference type="Gene3D" id="3.40.50.1820">
    <property type="entry name" value="alpha/beta hydrolase"/>
    <property type="match status" value="1"/>
</dbReference>
<dbReference type="InParanoid" id="Q026C7"/>
<accession>Q026C7</accession>
<dbReference type="InterPro" id="IPR029058">
    <property type="entry name" value="AB_hydrolase_fold"/>
</dbReference>